<dbReference type="EMBL" id="DWZI01000032">
    <property type="protein sequence ID" value="HJA85636.1"/>
    <property type="molecule type" value="Genomic_DNA"/>
</dbReference>
<evidence type="ECO:0000256" key="4">
    <source>
        <dbReference type="SAM" id="SignalP"/>
    </source>
</evidence>
<comment type="caution">
    <text evidence="5">The sequence shown here is derived from an EMBL/GenBank/DDBJ whole genome shotgun (WGS) entry which is preliminary data.</text>
</comment>
<organism evidence="5 6">
    <name type="scientific">Candidatus Bacteroides avicola</name>
    <dbReference type="NCBI Taxonomy" id="2838468"/>
    <lineage>
        <taxon>Bacteria</taxon>
        <taxon>Pseudomonadati</taxon>
        <taxon>Bacteroidota</taxon>
        <taxon>Bacteroidia</taxon>
        <taxon>Bacteroidales</taxon>
        <taxon>Bacteroidaceae</taxon>
        <taxon>Bacteroides</taxon>
    </lineage>
</organism>
<accession>A0A9D2KTY1</accession>
<evidence type="ECO:0000313" key="5">
    <source>
        <dbReference type="EMBL" id="HJA85636.1"/>
    </source>
</evidence>
<keyword evidence="3" id="KW-0326">Glycosidase</keyword>
<feature type="chain" id="PRO_5038996916" description="Lysozyme" evidence="4">
    <location>
        <begin position="23"/>
        <end position="178"/>
    </location>
</feature>
<evidence type="ECO:0000256" key="2">
    <source>
        <dbReference type="ARBA" id="ARBA00022638"/>
    </source>
</evidence>
<keyword evidence="2 3" id="KW-0081">Bacteriolytic enzyme</keyword>
<dbReference type="GO" id="GO:0003796">
    <property type="term" value="F:lysozyme activity"/>
    <property type="evidence" value="ECO:0007669"/>
    <property type="project" value="UniProtKB-EC"/>
</dbReference>
<dbReference type="GO" id="GO:0031640">
    <property type="term" value="P:killing of cells of another organism"/>
    <property type="evidence" value="ECO:0007669"/>
    <property type="project" value="UniProtKB-KW"/>
</dbReference>
<evidence type="ECO:0000256" key="1">
    <source>
        <dbReference type="ARBA" id="ARBA00022529"/>
    </source>
</evidence>
<keyword evidence="3 5" id="KW-0378">Hydrolase</keyword>
<proteinExistence type="inferred from homology"/>
<reference evidence="5" key="2">
    <citation type="submission" date="2021-04" db="EMBL/GenBank/DDBJ databases">
        <authorList>
            <person name="Gilroy R."/>
        </authorList>
    </citation>
    <scope>NUCLEOTIDE SEQUENCE</scope>
    <source>
        <strain evidence="5">ChiHjej12B11-9795</strain>
    </source>
</reference>
<dbReference type="GO" id="GO:0009253">
    <property type="term" value="P:peptidoglycan catabolic process"/>
    <property type="evidence" value="ECO:0007669"/>
    <property type="project" value="InterPro"/>
</dbReference>
<dbReference type="AlphaFoldDB" id="A0A9D2KTY1"/>
<dbReference type="Gene3D" id="1.10.530.40">
    <property type="match status" value="1"/>
</dbReference>
<sequence>MRHARTTTAVLLLLCAAATLYGQGKHGGGAPSAALSLYRLPPLERAILCTKYHEGWHGEKKHWPYVGWGHRVLPGERFTNDITRAQGDSILRADLMKLCRLFRRFGRDSTLLSCLAYQVGAYRLLGSKDLPKSRLIQKLEAGNRDIYKEYISFRCYKGRVIPSIEKRRKVEYMLLFEK</sequence>
<reference evidence="5" key="1">
    <citation type="journal article" date="2021" name="PeerJ">
        <title>Extensive microbial diversity within the chicken gut microbiome revealed by metagenomics and culture.</title>
        <authorList>
            <person name="Gilroy R."/>
            <person name="Ravi A."/>
            <person name="Getino M."/>
            <person name="Pursley I."/>
            <person name="Horton D.L."/>
            <person name="Alikhan N.F."/>
            <person name="Baker D."/>
            <person name="Gharbi K."/>
            <person name="Hall N."/>
            <person name="Watson M."/>
            <person name="Adriaenssens E.M."/>
            <person name="Foster-Nyarko E."/>
            <person name="Jarju S."/>
            <person name="Secka A."/>
            <person name="Antonio M."/>
            <person name="Oren A."/>
            <person name="Chaudhuri R.R."/>
            <person name="La Ragione R."/>
            <person name="Hildebrand F."/>
            <person name="Pallen M.J."/>
        </authorList>
    </citation>
    <scope>NUCLEOTIDE SEQUENCE</scope>
    <source>
        <strain evidence="5">ChiHjej12B11-9795</strain>
    </source>
</reference>
<dbReference type="InterPro" id="IPR002196">
    <property type="entry name" value="Glyco_hydro_24"/>
</dbReference>
<protein>
    <recommendedName>
        <fullName evidence="3">Lysozyme</fullName>
        <ecNumber evidence="3">3.2.1.17</ecNumber>
    </recommendedName>
</protein>
<dbReference type="Pfam" id="PF00959">
    <property type="entry name" value="Phage_lysozyme"/>
    <property type="match status" value="1"/>
</dbReference>
<name>A0A9D2KTY1_9BACE</name>
<comment type="catalytic activity">
    <reaction evidence="3">
        <text>Hydrolysis of (1-&gt;4)-beta-linkages between N-acetylmuramic acid and N-acetyl-D-glucosamine residues in a peptidoglycan and between N-acetyl-D-glucosamine residues in chitodextrins.</text>
        <dbReference type="EC" id="3.2.1.17"/>
    </reaction>
</comment>
<evidence type="ECO:0000313" key="6">
    <source>
        <dbReference type="Proteomes" id="UP000823862"/>
    </source>
</evidence>
<dbReference type="InterPro" id="IPR023346">
    <property type="entry name" value="Lysozyme-like_dom_sf"/>
</dbReference>
<dbReference type="SUPFAM" id="SSF53955">
    <property type="entry name" value="Lysozyme-like"/>
    <property type="match status" value="1"/>
</dbReference>
<keyword evidence="4" id="KW-0732">Signal</keyword>
<keyword evidence="1 3" id="KW-0929">Antimicrobial</keyword>
<gene>
    <name evidence="5" type="ORF">H9950_05505</name>
</gene>
<evidence type="ECO:0000256" key="3">
    <source>
        <dbReference type="RuleBase" id="RU003788"/>
    </source>
</evidence>
<dbReference type="GO" id="GO:0042742">
    <property type="term" value="P:defense response to bacterium"/>
    <property type="evidence" value="ECO:0007669"/>
    <property type="project" value="UniProtKB-KW"/>
</dbReference>
<feature type="signal peptide" evidence="4">
    <location>
        <begin position="1"/>
        <end position="22"/>
    </location>
</feature>
<comment type="similarity">
    <text evidence="3">Belongs to the glycosyl hydrolase 24 family.</text>
</comment>
<dbReference type="InterPro" id="IPR023347">
    <property type="entry name" value="Lysozyme_dom_sf"/>
</dbReference>
<dbReference type="EC" id="3.2.1.17" evidence="3"/>
<dbReference type="GO" id="GO:0016998">
    <property type="term" value="P:cell wall macromolecule catabolic process"/>
    <property type="evidence" value="ECO:0007669"/>
    <property type="project" value="InterPro"/>
</dbReference>
<dbReference type="Proteomes" id="UP000823862">
    <property type="component" value="Unassembled WGS sequence"/>
</dbReference>